<keyword evidence="3" id="KW-1185">Reference proteome</keyword>
<dbReference type="Proteomes" id="UP001175227">
    <property type="component" value="Unassembled WGS sequence"/>
</dbReference>
<name>A0AA39NVU8_9AGAR</name>
<accession>A0AA39NVU8</accession>
<organism evidence="2 3">
    <name type="scientific">Armillaria novae-zelandiae</name>
    <dbReference type="NCBI Taxonomy" id="153914"/>
    <lineage>
        <taxon>Eukaryota</taxon>
        <taxon>Fungi</taxon>
        <taxon>Dikarya</taxon>
        <taxon>Basidiomycota</taxon>
        <taxon>Agaricomycotina</taxon>
        <taxon>Agaricomycetes</taxon>
        <taxon>Agaricomycetidae</taxon>
        <taxon>Agaricales</taxon>
        <taxon>Marasmiineae</taxon>
        <taxon>Physalacriaceae</taxon>
        <taxon>Armillaria</taxon>
    </lineage>
</organism>
<feature type="region of interest" description="Disordered" evidence="1">
    <location>
        <begin position="192"/>
        <end position="211"/>
    </location>
</feature>
<comment type="caution">
    <text evidence="2">The sequence shown here is derived from an EMBL/GenBank/DDBJ whole genome shotgun (WGS) entry which is preliminary data.</text>
</comment>
<feature type="region of interest" description="Disordered" evidence="1">
    <location>
        <begin position="113"/>
        <end position="160"/>
    </location>
</feature>
<reference evidence="2" key="1">
    <citation type="submission" date="2023-06" db="EMBL/GenBank/DDBJ databases">
        <authorList>
            <consortium name="Lawrence Berkeley National Laboratory"/>
            <person name="Ahrendt S."/>
            <person name="Sahu N."/>
            <person name="Indic B."/>
            <person name="Wong-Bajracharya J."/>
            <person name="Merenyi Z."/>
            <person name="Ke H.-M."/>
            <person name="Monk M."/>
            <person name="Kocsube S."/>
            <person name="Drula E."/>
            <person name="Lipzen A."/>
            <person name="Balint B."/>
            <person name="Henrissat B."/>
            <person name="Andreopoulos B."/>
            <person name="Martin F.M."/>
            <person name="Harder C.B."/>
            <person name="Rigling D."/>
            <person name="Ford K.L."/>
            <person name="Foster G.D."/>
            <person name="Pangilinan J."/>
            <person name="Papanicolaou A."/>
            <person name="Barry K."/>
            <person name="LaButti K."/>
            <person name="Viragh M."/>
            <person name="Koriabine M."/>
            <person name="Yan M."/>
            <person name="Riley R."/>
            <person name="Champramary S."/>
            <person name="Plett K.L."/>
            <person name="Tsai I.J."/>
            <person name="Slot J."/>
            <person name="Sipos G."/>
            <person name="Plett J."/>
            <person name="Nagy L.G."/>
            <person name="Grigoriev I.V."/>
        </authorList>
    </citation>
    <scope>NUCLEOTIDE SEQUENCE</scope>
    <source>
        <strain evidence="2">ICMP 16352</strain>
    </source>
</reference>
<feature type="compositionally biased region" description="Basic and acidic residues" evidence="1">
    <location>
        <begin position="124"/>
        <end position="141"/>
    </location>
</feature>
<gene>
    <name evidence="2" type="ORF">IW261DRAFT_1570424</name>
</gene>
<dbReference type="EMBL" id="JAUEPR010000037">
    <property type="protein sequence ID" value="KAK0472846.1"/>
    <property type="molecule type" value="Genomic_DNA"/>
</dbReference>
<sequence>MTPEDFTAGLDQLRPLLNPKKHGELCPKDIAMALGASLPFLVRILRLSCNTPKHPVASFARDLVFSCKNIASELPASAQLDSFNQWGLCMSKLTGRATLSETVSVPKVFAAKPSTAQGQKRRTSILEEEGRPADEHSSTEDGDREFESEDAPHLKLAGGKGKAVATLAVRGGASYSLTKGLRSGSLAVILPSGPPRKAAKTQPGSVKDEPIPSINLLRKTPTTKPSRVSARVPSLTEHPTVTIKNKKHLVLKAHTYEKEEPVPIKAEELNAITQAAALPSYGCAQCSSSIQNQPCLFLGWGKRCNNCEAASKSLCTFRAALVQHYFTCKELAKCVEATPENVCTCINHTSAALHVFESSTNATANTAQLFWACFEELSEVCAHASSSEGWDALLGMVFEDRDFEDRVRAAISRLDLQVSFPLDIECKPSLPLDHRPFSPPAFTAIIQASSPSDSLVDGDEVQGELNELKSLPIRPVQGELATAA</sequence>
<evidence type="ECO:0000313" key="3">
    <source>
        <dbReference type="Proteomes" id="UP001175227"/>
    </source>
</evidence>
<evidence type="ECO:0000256" key="1">
    <source>
        <dbReference type="SAM" id="MobiDB-lite"/>
    </source>
</evidence>
<protein>
    <submittedName>
        <fullName evidence="2">Uncharacterized protein</fullName>
    </submittedName>
</protein>
<evidence type="ECO:0000313" key="2">
    <source>
        <dbReference type="EMBL" id="KAK0472846.1"/>
    </source>
</evidence>
<proteinExistence type="predicted"/>
<dbReference type="AlphaFoldDB" id="A0AA39NVU8"/>